<dbReference type="EMBL" id="BONQ01000179">
    <property type="protein sequence ID" value="GIG52437.1"/>
    <property type="molecule type" value="Genomic_DNA"/>
</dbReference>
<accession>A0A919UEC3</accession>
<dbReference type="Proteomes" id="UP000660611">
    <property type="component" value="Unassembled WGS sequence"/>
</dbReference>
<evidence type="ECO:0000313" key="2">
    <source>
        <dbReference type="Proteomes" id="UP000660611"/>
    </source>
</evidence>
<protein>
    <submittedName>
        <fullName evidence="1">Uncharacterized protein</fullName>
    </submittedName>
</protein>
<organism evidence="1 2">
    <name type="scientific">Dactylosporangium siamense</name>
    <dbReference type="NCBI Taxonomy" id="685454"/>
    <lineage>
        <taxon>Bacteria</taxon>
        <taxon>Bacillati</taxon>
        <taxon>Actinomycetota</taxon>
        <taxon>Actinomycetes</taxon>
        <taxon>Micromonosporales</taxon>
        <taxon>Micromonosporaceae</taxon>
        <taxon>Dactylosporangium</taxon>
    </lineage>
</organism>
<comment type="caution">
    <text evidence="1">The sequence shown here is derived from an EMBL/GenBank/DDBJ whole genome shotgun (WGS) entry which is preliminary data.</text>
</comment>
<name>A0A919UEC3_9ACTN</name>
<reference evidence="1" key="1">
    <citation type="submission" date="2021-01" db="EMBL/GenBank/DDBJ databases">
        <title>Whole genome shotgun sequence of Dactylosporangium siamense NBRC 106093.</title>
        <authorList>
            <person name="Komaki H."/>
            <person name="Tamura T."/>
        </authorList>
    </citation>
    <scope>NUCLEOTIDE SEQUENCE</scope>
    <source>
        <strain evidence="1">NBRC 106093</strain>
    </source>
</reference>
<evidence type="ECO:0000313" key="1">
    <source>
        <dbReference type="EMBL" id="GIG52437.1"/>
    </source>
</evidence>
<dbReference type="AlphaFoldDB" id="A0A919UEC3"/>
<gene>
    <name evidence="1" type="ORF">Dsi01nite_104780</name>
</gene>
<keyword evidence="2" id="KW-1185">Reference proteome</keyword>
<sequence>MLRDVTKIVTLGAITCPSGELVLMDGGYLGLWSGDRAPEQQRPDDIPPGVDFEIVGADAETAARSFDRQVGRTLYDIPERSAADFTALFDEHCREHRYSAALRRFEGQVPHRERVRRAVAGGEPSFLVSGVPVIVIGGVPTDRPVRVTASPEEDWGWRHIRLEVSAGPAAQRRELGRIGVDNARLVFADADALNAWVHEDAMDGMADVVFWGRDEEAVAAEFGASRVGADGFGWLDVPIREAYSRAVALDAHRNSSAGRRFAFDFRPHSHHWQVMAGVRAAEHEAATIQVGGADIMFAMTSAGDGFFPAHAEIGSDGELVAIQITIRTE</sequence>
<proteinExistence type="predicted"/>